<accession>A0AAV8Z5Y3</accession>
<feature type="non-terminal residue" evidence="2">
    <location>
        <position position="1"/>
    </location>
</feature>
<feature type="transmembrane region" description="Helical" evidence="1">
    <location>
        <begin position="114"/>
        <end position="135"/>
    </location>
</feature>
<keyword evidence="1" id="KW-1133">Transmembrane helix</keyword>
<proteinExistence type="predicted"/>
<dbReference type="Proteomes" id="UP001162162">
    <property type="component" value="Unassembled WGS sequence"/>
</dbReference>
<keyword evidence="1" id="KW-0812">Transmembrane</keyword>
<comment type="caution">
    <text evidence="2">The sequence shown here is derived from an EMBL/GenBank/DDBJ whole genome shotgun (WGS) entry which is preliminary data.</text>
</comment>
<evidence type="ECO:0000313" key="3">
    <source>
        <dbReference type="Proteomes" id="UP001162162"/>
    </source>
</evidence>
<evidence type="ECO:0000256" key="1">
    <source>
        <dbReference type="SAM" id="Phobius"/>
    </source>
</evidence>
<reference evidence="2" key="1">
    <citation type="journal article" date="2023" name="Insect Mol. Biol.">
        <title>Genome sequencing provides insights into the evolution of gene families encoding plant cell wall-degrading enzymes in longhorned beetles.</title>
        <authorList>
            <person name="Shin N.R."/>
            <person name="Okamura Y."/>
            <person name="Kirsch R."/>
            <person name="Pauchet Y."/>
        </authorList>
    </citation>
    <scope>NUCLEOTIDE SEQUENCE</scope>
    <source>
        <strain evidence="2">AMC_N1</strain>
    </source>
</reference>
<name>A0AAV8Z5Y3_9CUCU</name>
<keyword evidence="3" id="KW-1185">Reference proteome</keyword>
<organism evidence="2 3">
    <name type="scientific">Aromia moschata</name>
    <dbReference type="NCBI Taxonomy" id="1265417"/>
    <lineage>
        <taxon>Eukaryota</taxon>
        <taxon>Metazoa</taxon>
        <taxon>Ecdysozoa</taxon>
        <taxon>Arthropoda</taxon>
        <taxon>Hexapoda</taxon>
        <taxon>Insecta</taxon>
        <taxon>Pterygota</taxon>
        <taxon>Neoptera</taxon>
        <taxon>Endopterygota</taxon>
        <taxon>Coleoptera</taxon>
        <taxon>Polyphaga</taxon>
        <taxon>Cucujiformia</taxon>
        <taxon>Chrysomeloidea</taxon>
        <taxon>Cerambycidae</taxon>
        <taxon>Cerambycinae</taxon>
        <taxon>Callichromatini</taxon>
        <taxon>Aromia</taxon>
    </lineage>
</organism>
<feature type="transmembrane region" description="Helical" evidence="1">
    <location>
        <begin position="33"/>
        <end position="52"/>
    </location>
</feature>
<gene>
    <name evidence="2" type="ORF">NQ318_022168</name>
</gene>
<dbReference type="AlphaFoldDB" id="A0AAV8Z5Y3"/>
<evidence type="ECO:0000313" key="2">
    <source>
        <dbReference type="EMBL" id="KAJ8959471.1"/>
    </source>
</evidence>
<keyword evidence="1" id="KW-0472">Membrane</keyword>
<dbReference type="EMBL" id="JAPWTK010000013">
    <property type="protein sequence ID" value="KAJ8959471.1"/>
    <property type="molecule type" value="Genomic_DNA"/>
</dbReference>
<protein>
    <submittedName>
        <fullName evidence="2">Uncharacterized protein</fullName>
    </submittedName>
</protein>
<sequence length="228" mass="27227">DCLLTMDRLVKVHSKFVKNLIASSRLDSNPYSIIPTVIFLFCTFVLLFLQFYRYTFPSTRWKTRLYKDLLFHWVFYYITRLWFMLLRFGRYIITTLDYYIEMTCVKDEMFINQMINHALVFMFVLTVSMVPLLILSVQQMYRRNIPNFLMWVAEDPWIRSEMGTSGHYLERPARFVPSYKNRNNAYRSRRSTSADADIFAVDKQSSTFRPCKSLMAVHVVKSIDDLAE</sequence>
<feature type="transmembrane region" description="Helical" evidence="1">
    <location>
        <begin position="73"/>
        <end position="94"/>
    </location>
</feature>